<keyword evidence="7 8" id="KW-0472">Membrane</keyword>
<gene>
    <name evidence="11" type="primary">LOC103718888</name>
</gene>
<dbReference type="InterPro" id="IPR044173">
    <property type="entry name" value="CASPL"/>
</dbReference>
<evidence type="ECO:0000256" key="1">
    <source>
        <dbReference type="ARBA" id="ARBA00004651"/>
    </source>
</evidence>
<feature type="transmembrane region" description="Helical" evidence="8">
    <location>
        <begin position="139"/>
        <end position="167"/>
    </location>
</feature>
<dbReference type="InterPro" id="IPR006459">
    <property type="entry name" value="CASP/CASPL"/>
</dbReference>
<keyword evidence="6 8" id="KW-1133">Transmembrane helix</keyword>
<evidence type="ECO:0000256" key="2">
    <source>
        <dbReference type="ARBA" id="ARBA00007651"/>
    </source>
</evidence>
<dbReference type="PANTHER" id="PTHR36488">
    <property type="entry name" value="CASP-LIKE PROTEIN 1U1"/>
    <property type="match status" value="1"/>
</dbReference>
<evidence type="ECO:0000256" key="3">
    <source>
        <dbReference type="ARBA" id="ARBA00011489"/>
    </source>
</evidence>
<evidence type="ECO:0000259" key="9">
    <source>
        <dbReference type="Pfam" id="PF04535"/>
    </source>
</evidence>
<comment type="similarity">
    <text evidence="2 8">Belongs to the Casparian strip membrane proteins (CASP) family.</text>
</comment>
<dbReference type="PANTHER" id="PTHR36488:SF11">
    <property type="entry name" value="CASP-LIKE PROTEIN"/>
    <property type="match status" value="1"/>
</dbReference>
<evidence type="ECO:0000313" key="11">
    <source>
        <dbReference type="RefSeq" id="XP_008806111.2"/>
    </source>
</evidence>
<evidence type="ECO:0000256" key="5">
    <source>
        <dbReference type="ARBA" id="ARBA00022692"/>
    </source>
</evidence>
<proteinExistence type="inferred from homology"/>
<evidence type="ECO:0000256" key="7">
    <source>
        <dbReference type="ARBA" id="ARBA00023136"/>
    </source>
</evidence>
<sequence>MSGGAAAPSTAITIGEPSADAAARAPAAPSAPPAPAQKARFAIFRRTKDGAGWKRGLAFFGFILRIFAFGAALTAAIVMGTTDETLPFFTHYYQFHAEFSDLPALLFFVVGNAIAAGHLVFSLPLSIITICRPQAVGPWLLLLISDTVMVALTAAAASAAAAIVALAHSGSEKANWVAICLRFDGFCQQISGAVVVSFVAVVLLMVLVVISALAMRKR</sequence>
<dbReference type="OrthoDB" id="753675at2759"/>
<name>A0A8B7CTF2_PHODC</name>
<feature type="transmembrane region" description="Helical" evidence="8">
    <location>
        <begin position="56"/>
        <end position="82"/>
    </location>
</feature>
<keyword evidence="5 8" id="KW-0812">Transmembrane</keyword>
<protein>
    <recommendedName>
        <fullName evidence="8">CASP-like protein</fullName>
    </recommendedName>
</protein>
<comment type="subunit">
    <text evidence="3 8">Homodimer and heterodimers.</text>
</comment>
<comment type="subcellular location">
    <subcellularLocation>
        <location evidence="1 8">Cell membrane</location>
        <topology evidence="1 8">Multi-pass membrane protein</topology>
    </subcellularLocation>
</comment>
<dbReference type="GO" id="GO:0005886">
    <property type="term" value="C:plasma membrane"/>
    <property type="evidence" value="ECO:0007669"/>
    <property type="project" value="UniProtKB-SubCell"/>
</dbReference>
<dbReference type="InterPro" id="IPR006702">
    <property type="entry name" value="CASP_dom"/>
</dbReference>
<reference evidence="11" key="1">
    <citation type="submission" date="2025-08" db="UniProtKB">
        <authorList>
            <consortium name="RefSeq"/>
        </authorList>
    </citation>
    <scope>IDENTIFICATION</scope>
    <source>
        <tissue evidence="11">Young leaves</tissue>
    </source>
</reference>
<evidence type="ECO:0000256" key="4">
    <source>
        <dbReference type="ARBA" id="ARBA00022475"/>
    </source>
</evidence>
<dbReference type="NCBIfam" id="TIGR01569">
    <property type="entry name" value="A_tha_TIGR01569"/>
    <property type="match status" value="1"/>
</dbReference>
<dbReference type="Proteomes" id="UP000228380">
    <property type="component" value="Unplaced"/>
</dbReference>
<keyword evidence="4 8" id="KW-1003">Cell membrane</keyword>
<dbReference type="Pfam" id="PF04535">
    <property type="entry name" value="CASP_dom"/>
    <property type="match status" value="1"/>
</dbReference>
<dbReference type="GeneID" id="103718888"/>
<dbReference type="AlphaFoldDB" id="A0A8B7CTF2"/>
<keyword evidence="10" id="KW-1185">Reference proteome</keyword>
<feature type="domain" description="Casparian strip membrane protein" evidence="9">
    <location>
        <begin position="55"/>
        <end position="203"/>
    </location>
</feature>
<evidence type="ECO:0000256" key="8">
    <source>
        <dbReference type="RuleBase" id="RU361233"/>
    </source>
</evidence>
<dbReference type="KEGG" id="pda:103718888"/>
<dbReference type="RefSeq" id="XP_008806111.2">
    <property type="nucleotide sequence ID" value="XM_008807889.3"/>
</dbReference>
<feature type="transmembrane region" description="Helical" evidence="8">
    <location>
        <begin position="190"/>
        <end position="215"/>
    </location>
</feature>
<evidence type="ECO:0000313" key="10">
    <source>
        <dbReference type="Proteomes" id="UP000228380"/>
    </source>
</evidence>
<evidence type="ECO:0000256" key="6">
    <source>
        <dbReference type="ARBA" id="ARBA00022989"/>
    </source>
</evidence>
<feature type="transmembrane region" description="Helical" evidence="8">
    <location>
        <begin position="102"/>
        <end position="127"/>
    </location>
</feature>
<organism evidence="10 11">
    <name type="scientific">Phoenix dactylifera</name>
    <name type="common">Date palm</name>
    <dbReference type="NCBI Taxonomy" id="42345"/>
    <lineage>
        <taxon>Eukaryota</taxon>
        <taxon>Viridiplantae</taxon>
        <taxon>Streptophyta</taxon>
        <taxon>Embryophyta</taxon>
        <taxon>Tracheophyta</taxon>
        <taxon>Spermatophyta</taxon>
        <taxon>Magnoliopsida</taxon>
        <taxon>Liliopsida</taxon>
        <taxon>Arecaceae</taxon>
        <taxon>Coryphoideae</taxon>
        <taxon>Phoeniceae</taxon>
        <taxon>Phoenix</taxon>
    </lineage>
</organism>
<accession>A0A8B7CTF2</accession>